<sequence>MLPLRNHAVFEGNARFYSTTDDAGDTSEALPNGDWATLNQFRDASANGLVKIDLDVDTAHPRYIDFALEHPSSVAPHCLGADGVGFMVFAGPPMKLSNPPAKQAGKPPATYANVRYAYTIDYPDDLLVAGREADNSDGVVFSAKSGKAQVAVWGRFNASEETAAKILRGEEELPCAGVRASYEVSKRDLVAFSCQTPKNEIVYEKMIIHGDTLVGVQFTYPVAEQAIWSPVVKQMAGSLRVE</sequence>
<protein>
    <submittedName>
        <fullName evidence="1">Uncharacterized protein</fullName>
    </submittedName>
</protein>
<organism evidence="1 2">
    <name type="scientific">Paraburkholderia agricolaris</name>
    <dbReference type="NCBI Taxonomy" id="2152888"/>
    <lineage>
        <taxon>Bacteria</taxon>
        <taxon>Pseudomonadati</taxon>
        <taxon>Pseudomonadota</taxon>
        <taxon>Betaproteobacteria</taxon>
        <taxon>Burkholderiales</taxon>
        <taxon>Burkholderiaceae</taxon>
        <taxon>Paraburkholderia</taxon>
    </lineage>
</organism>
<reference evidence="1 2" key="1">
    <citation type="journal article" date="2024" name="Chem. Sci.">
        <title>Discovery of megapolipeptins by genome mining of a Burkholderiales bacteria collection.</title>
        <authorList>
            <person name="Paulo B.S."/>
            <person name="Recchia M.J.J."/>
            <person name="Lee S."/>
            <person name="Fergusson C.H."/>
            <person name="Romanowski S.B."/>
            <person name="Hernandez A."/>
            <person name="Krull N."/>
            <person name="Liu D.Y."/>
            <person name="Cavanagh H."/>
            <person name="Bos A."/>
            <person name="Gray C.A."/>
            <person name="Murphy B.T."/>
            <person name="Linington R.G."/>
            <person name="Eustaquio A.S."/>
        </authorList>
    </citation>
    <scope>NUCLEOTIDE SEQUENCE [LARGE SCALE GENOMIC DNA]</scope>
    <source>
        <strain evidence="1 2">RL16-012-BIC-B</strain>
    </source>
</reference>
<comment type="caution">
    <text evidence="1">The sequence shown here is derived from an EMBL/GenBank/DDBJ whole genome shotgun (WGS) entry which is preliminary data.</text>
</comment>
<gene>
    <name evidence="1" type="ORF">PQR66_30175</name>
</gene>
<dbReference type="RefSeq" id="WP_408331773.1">
    <property type="nucleotide sequence ID" value="NZ_JAQQFH010000023.1"/>
</dbReference>
<dbReference type="Proteomes" id="UP001629249">
    <property type="component" value="Unassembled WGS sequence"/>
</dbReference>
<accession>A0ABW8ZVX0</accession>
<keyword evidence="2" id="KW-1185">Reference proteome</keyword>
<evidence type="ECO:0000313" key="2">
    <source>
        <dbReference type="Proteomes" id="UP001629249"/>
    </source>
</evidence>
<proteinExistence type="predicted"/>
<dbReference type="EMBL" id="JAQQFN010000026">
    <property type="protein sequence ID" value="MFL9887337.1"/>
    <property type="molecule type" value="Genomic_DNA"/>
</dbReference>
<evidence type="ECO:0000313" key="1">
    <source>
        <dbReference type="EMBL" id="MFL9887337.1"/>
    </source>
</evidence>
<name>A0ABW8ZVX0_9BURK</name>